<feature type="non-terminal residue" evidence="3">
    <location>
        <position position="1"/>
    </location>
</feature>
<gene>
    <name evidence="3" type="ORF">PENTCL1PPCAC_15497</name>
</gene>
<dbReference type="Proteomes" id="UP001432027">
    <property type="component" value="Unassembled WGS sequence"/>
</dbReference>
<keyword evidence="1" id="KW-1133">Transmembrane helix</keyword>
<protein>
    <recommendedName>
        <fullName evidence="5">G protein-coupled receptor</fullName>
    </recommendedName>
</protein>
<evidence type="ECO:0008006" key="5">
    <source>
        <dbReference type="Google" id="ProtNLM"/>
    </source>
</evidence>
<feature type="chain" id="PRO_5043349563" description="G protein-coupled receptor" evidence="2">
    <location>
        <begin position="21"/>
        <end position="131"/>
    </location>
</feature>
<dbReference type="EMBL" id="BTSX01000004">
    <property type="protein sequence ID" value="GMS93322.1"/>
    <property type="molecule type" value="Genomic_DNA"/>
</dbReference>
<keyword evidence="4" id="KW-1185">Reference proteome</keyword>
<organism evidence="3 4">
    <name type="scientific">Pristionchus entomophagus</name>
    <dbReference type="NCBI Taxonomy" id="358040"/>
    <lineage>
        <taxon>Eukaryota</taxon>
        <taxon>Metazoa</taxon>
        <taxon>Ecdysozoa</taxon>
        <taxon>Nematoda</taxon>
        <taxon>Chromadorea</taxon>
        <taxon>Rhabditida</taxon>
        <taxon>Rhabditina</taxon>
        <taxon>Diplogasteromorpha</taxon>
        <taxon>Diplogasteroidea</taxon>
        <taxon>Neodiplogasteridae</taxon>
        <taxon>Pristionchus</taxon>
    </lineage>
</organism>
<accession>A0AAV5TE79</accession>
<keyword evidence="2" id="KW-0732">Signal</keyword>
<keyword evidence="1" id="KW-0812">Transmembrane</keyword>
<feature type="transmembrane region" description="Helical" evidence="1">
    <location>
        <begin position="30"/>
        <end position="50"/>
    </location>
</feature>
<name>A0AAV5TE79_9BILA</name>
<proteinExistence type="predicted"/>
<comment type="caution">
    <text evidence="3">The sequence shown here is derived from an EMBL/GenBank/DDBJ whole genome shotgun (WGS) entry which is preliminary data.</text>
</comment>
<evidence type="ECO:0000313" key="3">
    <source>
        <dbReference type="EMBL" id="GMS93322.1"/>
    </source>
</evidence>
<evidence type="ECO:0000313" key="4">
    <source>
        <dbReference type="Proteomes" id="UP001432027"/>
    </source>
</evidence>
<dbReference type="AlphaFoldDB" id="A0AAV5TE79"/>
<evidence type="ECO:0000256" key="1">
    <source>
        <dbReference type="SAM" id="Phobius"/>
    </source>
</evidence>
<sequence length="131" mass="15278">ICAVPSLLLLLAVLRSSIHANCRIMLCMWAVAQLLVYITACWLSVQYIFFEEEYFTNDYNPTIMRTYILRWYGCSWFTCTCIELGIGLERAISIRNPSEYYKSTASYFAIFAYAICSRDHSLVRETREHAK</sequence>
<keyword evidence="1" id="KW-0472">Membrane</keyword>
<evidence type="ECO:0000256" key="2">
    <source>
        <dbReference type="SAM" id="SignalP"/>
    </source>
</evidence>
<feature type="signal peptide" evidence="2">
    <location>
        <begin position="1"/>
        <end position="20"/>
    </location>
</feature>
<reference evidence="3" key="1">
    <citation type="submission" date="2023-10" db="EMBL/GenBank/DDBJ databases">
        <title>Genome assembly of Pristionchus species.</title>
        <authorList>
            <person name="Yoshida K."/>
            <person name="Sommer R.J."/>
        </authorList>
    </citation>
    <scope>NUCLEOTIDE SEQUENCE</scope>
    <source>
        <strain evidence="3">RS0144</strain>
    </source>
</reference>